<dbReference type="EMBL" id="KZ994514">
    <property type="protein sequence ID" value="RKO92742.1"/>
    <property type="molecule type" value="Genomic_DNA"/>
</dbReference>
<keyword evidence="6" id="KW-0378">Hydrolase</keyword>
<keyword evidence="4" id="KW-0493">Microtubule</keyword>
<feature type="non-terminal residue" evidence="6">
    <location>
        <position position="1"/>
    </location>
</feature>
<keyword evidence="2 3" id="KW-0067">ATP-binding</keyword>
<protein>
    <recommendedName>
        <fullName evidence="4">Kinesin-like protein</fullName>
    </recommendedName>
</protein>
<dbReference type="InterPro" id="IPR027640">
    <property type="entry name" value="Kinesin-like_fam"/>
</dbReference>
<accession>A0A4P9WK26</accession>
<dbReference type="PANTHER" id="PTHR47969:SF33">
    <property type="entry name" value="KINESIN-LIKE PROTEIN"/>
    <property type="match status" value="1"/>
</dbReference>
<dbReference type="GO" id="GO:0016787">
    <property type="term" value="F:hydrolase activity"/>
    <property type="evidence" value="ECO:0007669"/>
    <property type="project" value="UniProtKB-KW"/>
</dbReference>
<name>A0A4P9WK26_9FUNG</name>
<dbReference type="InterPro" id="IPR001752">
    <property type="entry name" value="Kinesin_motor_dom"/>
</dbReference>
<dbReference type="FunFam" id="3.40.850.10:FF:000080">
    <property type="entry name" value="Kinesin-like protein"/>
    <property type="match status" value="1"/>
</dbReference>
<dbReference type="InterPro" id="IPR027417">
    <property type="entry name" value="P-loop_NTPase"/>
</dbReference>
<dbReference type="PRINTS" id="PR00380">
    <property type="entry name" value="KINESINHEAVY"/>
</dbReference>
<dbReference type="CDD" id="cd00106">
    <property type="entry name" value="KISc"/>
    <property type="match status" value="1"/>
</dbReference>
<evidence type="ECO:0000256" key="1">
    <source>
        <dbReference type="ARBA" id="ARBA00022741"/>
    </source>
</evidence>
<evidence type="ECO:0000313" key="7">
    <source>
        <dbReference type="Proteomes" id="UP000269721"/>
    </source>
</evidence>
<evidence type="ECO:0000313" key="6">
    <source>
        <dbReference type="EMBL" id="RKO92742.1"/>
    </source>
</evidence>
<feature type="domain" description="Kinesin motor" evidence="5">
    <location>
        <begin position="1"/>
        <end position="262"/>
    </location>
</feature>
<evidence type="ECO:0000256" key="2">
    <source>
        <dbReference type="ARBA" id="ARBA00022840"/>
    </source>
</evidence>
<feature type="binding site" evidence="3">
    <location>
        <begin position="13"/>
        <end position="20"/>
    </location>
    <ligand>
        <name>ATP</name>
        <dbReference type="ChEBI" id="CHEBI:30616"/>
    </ligand>
</feature>
<evidence type="ECO:0000259" key="5">
    <source>
        <dbReference type="PROSITE" id="PS50067"/>
    </source>
</evidence>
<feature type="non-terminal residue" evidence="6">
    <location>
        <position position="265"/>
    </location>
</feature>
<dbReference type="PROSITE" id="PS00411">
    <property type="entry name" value="KINESIN_MOTOR_1"/>
    <property type="match status" value="1"/>
</dbReference>
<dbReference type="GO" id="GO:0003777">
    <property type="term" value="F:microtubule motor activity"/>
    <property type="evidence" value="ECO:0007669"/>
    <property type="project" value="InterPro"/>
</dbReference>
<keyword evidence="1 3" id="KW-0547">Nucleotide-binding</keyword>
<dbReference type="GO" id="GO:0007052">
    <property type="term" value="P:mitotic spindle organization"/>
    <property type="evidence" value="ECO:0007669"/>
    <property type="project" value="TreeGrafter"/>
</dbReference>
<dbReference type="GO" id="GO:0005875">
    <property type="term" value="C:microtubule associated complex"/>
    <property type="evidence" value="ECO:0007669"/>
    <property type="project" value="TreeGrafter"/>
</dbReference>
<proteinExistence type="inferred from homology"/>
<reference evidence="7" key="1">
    <citation type="journal article" date="2018" name="Nat. Microbiol.">
        <title>Leveraging single-cell genomics to expand the fungal tree of life.</title>
        <authorList>
            <person name="Ahrendt S.R."/>
            <person name="Quandt C.A."/>
            <person name="Ciobanu D."/>
            <person name="Clum A."/>
            <person name="Salamov A."/>
            <person name="Andreopoulos B."/>
            <person name="Cheng J.F."/>
            <person name="Woyke T."/>
            <person name="Pelin A."/>
            <person name="Henrissat B."/>
            <person name="Reynolds N.K."/>
            <person name="Benny G.L."/>
            <person name="Smith M.E."/>
            <person name="James T.Y."/>
            <person name="Grigoriev I.V."/>
        </authorList>
    </citation>
    <scope>NUCLEOTIDE SEQUENCE [LARGE SCALE GENOMIC DNA]</scope>
</reference>
<dbReference type="SMART" id="SM00129">
    <property type="entry name" value="KISc"/>
    <property type="match status" value="1"/>
</dbReference>
<dbReference type="GO" id="GO:0005524">
    <property type="term" value="F:ATP binding"/>
    <property type="evidence" value="ECO:0007669"/>
    <property type="project" value="UniProtKB-UniRule"/>
</dbReference>
<dbReference type="OrthoDB" id="3176171at2759"/>
<dbReference type="GO" id="GO:0007018">
    <property type="term" value="P:microtubule-based movement"/>
    <property type="evidence" value="ECO:0007669"/>
    <property type="project" value="InterPro"/>
</dbReference>
<dbReference type="AlphaFoldDB" id="A0A4P9WK26"/>
<sequence length="265" mass="29302">HSPSFATTVFAFGQTGSGKTYTITGPEGGETRGETMGLVPRALRFLFDRIGKETRSVFTTRAAYLEIYNEQVLDLLNPNSSALPVRWSTTKGFYVENLFIVECDVLDDCLAVLEEGLRNRTMGSHQLNEHSSRSHSIMTVFVDSERVDAEDGRVVRRHGRISFVDLAGAEKVKESRATGETLTETLSINKSLLTLGNCISCLADARKRTGHIPYRDSKLTKLLSDSLGGHGLAIMIACISPSAHNAHETLKTLRYAQRAKRIKNR</sequence>
<keyword evidence="3 4" id="KW-0505">Motor protein</keyword>
<dbReference type="GO" id="GO:0005874">
    <property type="term" value="C:microtubule"/>
    <property type="evidence" value="ECO:0007669"/>
    <property type="project" value="UniProtKB-KW"/>
</dbReference>
<dbReference type="InterPro" id="IPR036961">
    <property type="entry name" value="Kinesin_motor_dom_sf"/>
</dbReference>
<organism evidence="6 7">
    <name type="scientific">Blyttiomyces helicus</name>
    <dbReference type="NCBI Taxonomy" id="388810"/>
    <lineage>
        <taxon>Eukaryota</taxon>
        <taxon>Fungi</taxon>
        <taxon>Fungi incertae sedis</taxon>
        <taxon>Chytridiomycota</taxon>
        <taxon>Chytridiomycota incertae sedis</taxon>
        <taxon>Chytridiomycetes</taxon>
        <taxon>Chytridiomycetes incertae sedis</taxon>
        <taxon>Blyttiomyces</taxon>
    </lineage>
</organism>
<dbReference type="InterPro" id="IPR019821">
    <property type="entry name" value="Kinesin_motor_CS"/>
</dbReference>
<dbReference type="SUPFAM" id="SSF52540">
    <property type="entry name" value="P-loop containing nucleoside triphosphate hydrolases"/>
    <property type="match status" value="1"/>
</dbReference>
<evidence type="ECO:0000256" key="4">
    <source>
        <dbReference type="RuleBase" id="RU000394"/>
    </source>
</evidence>
<comment type="similarity">
    <text evidence="3 4">Belongs to the TRAFAC class myosin-kinesin ATPase superfamily. Kinesin family.</text>
</comment>
<dbReference type="Pfam" id="PF00225">
    <property type="entry name" value="Kinesin"/>
    <property type="match status" value="1"/>
</dbReference>
<keyword evidence="7" id="KW-1185">Reference proteome</keyword>
<dbReference type="PANTHER" id="PTHR47969">
    <property type="entry name" value="CHROMOSOME-ASSOCIATED KINESIN KIF4A-RELATED"/>
    <property type="match status" value="1"/>
</dbReference>
<dbReference type="Proteomes" id="UP000269721">
    <property type="component" value="Unassembled WGS sequence"/>
</dbReference>
<dbReference type="PROSITE" id="PS50067">
    <property type="entry name" value="KINESIN_MOTOR_2"/>
    <property type="match status" value="1"/>
</dbReference>
<evidence type="ECO:0000256" key="3">
    <source>
        <dbReference type="PROSITE-ProRule" id="PRU00283"/>
    </source>
</evidence>
<gene>
    <name evidence="6" type="ORF">BDK51DRAFT_15173</name>
</gene>
<dbReference type="GO" id="GO:0008017">
    <property type="term" value="F:microtubule binding"/>
    <property type="evidence" value="ECO:0007669"/>
    <property type="project" value="InterPro"/>
</dbReference>
<dbReference type="Gene3D" id="3.40.850.10">
    <property type="entry name" value="Kinesin motor domain"/>
    <property type="match status" value="1"/>
</dbReference>
<dbReference type="GO" id="GO:0051231">
    <property type="term" value="P:spindle elongation"/>
    <property type="evidence" value="ECO:0007669"/>
    <property type="project" value="TreeGrafter"/>
</dbReference>